<dbReference type="Proteomes" id="UP001302321">
    <property type="component" value="Unassembled WGS sequence"/>
</dbReference>
<comment type="caution">
    <text evidence="1">The sequence shown here is derived from an EMBL/GenBank/DDBJ whole genome shotgun (WGS) entry which is preliminary data.</text>
</comment>
<keyword evidence="2" id="KW-1185">Reference proteome</keyword>
<dbReference type="EMBL" id="MU866269">
    <property type="protein sequence ID" value="KAK4174701.1"/>
    <property type="molecule type" value="Genomic_DNA"/>
</dbReference>
<organism evidence="1 2">
    <name type="scientific">Triangularia setosa</name>
    <dbReference type="NCBI Taxonomy" id="2587417"/>
    <lineage>
        <taxon>Eukaryota</taxon>
        <taxon>Fungi</taxon>
        <taxon>Dikarya</taxon>
        <taxon>Ascomycota</taxon>
        <taxon>Pezizomycotina</taxon>
        <taxon>Sordariomycetes</taxon>
        <taxon>Sordariomycetidae</taxon>
        <taxon>Sordariales</taxon>
        <taxon>Podosporaceae</taxon>
        <taxon>Triangularia</taxon>
    </lineage>
</organism>
<protein>
    <submittedName>
        <fullName evidence="1">Uncharacterized protein</fullName>
    </submittedName>
</protein>
<evidence type="ECO:0000313" key="2">
    <source>
        <dbReference type="Proteomes" id="UP001302321"/>
    </source>
</evidence>
<name>A0AAN6W3X4_9PEZI</name>
<proteinExistence type="predicted"/>
<gene>
    <name evidence="1" type="ORF">QBC36DRAFT_36351</name>
</gene>
<reference evidence="1" key="1">
    <citation type="journal article" date="2023" name="Mol. Phylogenet. Evol.">
        <title>Genome-scale phylogeny and comparative genomics of the fungal order Sordariales.</title>
        <authorList>
            <person name="Hensen N."/>
            <person name="Bonometti L."/>
            <person name="Westerberg I."/>
            <person name="Brannstrom I.O."/>
            <person name="Guillou S."/>
            <person name="Cros-Aarteil S."/>
            <person name="Calhoun S."/>
            <person name="Haridas S."/>
            <person name="Kuo A."/>
            <person name="Mondo S."/>
            <person name="Pangilinan J."/>
            <person name="Riley R."/>
            <person name="LaButti K."/>
            <person name="Andreopoulos B."/>
            <person name="Lipzen A."/>
            <person name="Chen C."/>
            <person name="Yan M."/>
            <person name="Daum C."/>
            <person name="Ng V."/>
            <person name="Clum A."/>
            <person name="Steindorff A."/>
            <person name="Ohm R.A."/>
            <person name="Martin F."/>
            <person name="Silar P."/>
            <person name="Natvig D.O."/>
            <person name="Lalanne C."/>
            <person name="Gautier V."/>
            <person name="Ament-Velasquez S.L."/>
            <person name="Kruys A."/>
            <person name="Hutchinson M.I."/>
            <person name="Powell A.J."/>
            <person name="Barry K."/>
            <person name="Miller A.N."/>
            <person name="Grigoriev I.V."/>
            <person name="Debuchy R."/>
            <person name="Gladieux P."/>
            <person name="Hiltunen Thoren M."/>
            <person name="Johannesson H."/>
        </authorList>
    </citation>
    <scope>NUCLEOTIDE SEQUENCE</scope>
    <source>
        <strain evidence="1">CBS 892.96</strain>
    </source>
</reference>
<sequence>MPEQYGLPCRHELLEKIEDDGKPLELWDIHHMWHLRQPITDPYLQLGLNSRGKQRAQKMRFQGLRP</sequence>
<reference evidence="1" key="2">
    <citation type="submission" date="2023-05" db="EMBL/GenBank/DDBJ databases">
        <authorList>
            <consortium name="Lawrence Berkeley National Laboratory"/>
            <person name="Steindorff A."/>
            <person name="Hensen N."/>
            <person name="Bonometti L."/>
            <person name="Westerberg I."/>
            <person name="Brannstrom I.O."/>
            <person name="Guillou S."/>
            <person name="Cros-Aarteil S."/>
            <person name="Calhoun S."/>
            <person name="Haridas S."/>
            <person name="Kuo A."/>
            <person name="Mondo S."/>
            <person name="Pangilinan J."/>
            <person name="Riley R."/>
            <person name="Labutti K."/>
            <person name="Andreopoulos B."/>
            <person name="Lipzen A."/>
            <person name="Chen C."/>
            <person name="Yanf M."/>
            <person name="Daum C."/>
            <person name="Ng V."/>
            <person name="Clum A."/>
            <person name="Ohm R."/>
            <person name="Martin F."/>
            <person name="Silar P."/>
            <person name="Natvig D."/>
            <person name="Lalanne C."/>
            <person name="Gautier V."/>
            <person name="Ament-Velasquez S.L."/>
            <person name="Kruys A."/>
            <person name="Hutchinson M.I."/>
            <person name="Powell A.J."/>
            <person name="Barry K."/>
            <person name="Miller A.N."/>
            <person name="Grigoriev I.V."/>
            <person name="Debuchy R."/>
            <person name="Gladieux P."/>
            <person name="Thoren M.H."/>
            <person name="Johannesson H."/>
        </authorList>
    </citation>
    <scope>NUCLEOTIDE SEQUENCE</scope>
    <source>
        <strain evidence="1">CBS 892.96</strain>
    </source>
</reference>
<accession>A0AAN6W3X4</accession>
<dbReference type="AlphaFoldDB" id="A0AAN6W3X4"/>
<evidence type="ECO:0000313" key="1">
    <source>
        <dbReference type="EMBL" id="KAK4174701.1"/>
    </source>
</evidence>